<evidence type="ECO:0000313" key="2">
    <source>
        <dbReference type="EMBL" id="KAJ7760044.1"/>
    </source>
</evidence>
<accession>A0AAD7JD08</accession>
<organism evidence="2 3">
    <name type="scientific">Mycena metata</name>
    <dbReference type="NCBI Taxonomy" id="1033252"/>
    <lineage>
        <taxon>Eukaryota</taxon>
        <taxon>Fungi</taxon>
        <taxon>Dikarya</taxon>
        <taxon>Basidiomycota</taxon>
        <taxon>Agaricomycotina</taxon>
        <taxon>Agaricomycetes</taxon>
        <taxon>Agaricomycetidae</taxon>
        <taxon>Agaricales</taxon>
        <taxon>Marasmiineae</taxon>
        <taxon>Mycenaceae</taxon>
        <taxon>Mycena</taxon>
    </lineage>
</organism>
<sequence length="159" mass="17898">MSEKWQSTDLSTILPELSDSARRLKGSLQERRINVEQCIAILKSMERSIDDLKSTFSASNERPSGNGAPNLSLDPKILGKEARHTLWDALPVLAIANAHEEKAKALTHGGNPAHFGEIYIEHAKYLLLHKLHNANYEKNPAVMQVFKIVHDLEEYMNDD</sequence>
<evidence type="ECO:0000313" key="1">
    <source>
        <dbReference type="EMBL" id="KAJ7760038.1"/>
    </source>
</evidence>
<dbReference type="EMBL" id="JARKIB010000038">
    <property type="protein sequence ID" value="KAJ7760044.1"/>
    <property type="molecule type" value="Genomic_DNA"/>
</dbReference>
<dbReference type="AlphaFoldDB" id="A0AAD7JD08"/>
<dbReference type="EMBL" id="JARKIB010000038">
    <property type="protein sequence ID" value="KAJ7760038.1"/>
    <property type="molecule type" value="Genomic_DNA"/>
</dbReference>
<reference evidence="2" key="1">
    <citation type="submission" date="2023-03" db="EMBL/GenBank/DDBJ databases">
        <title>Massive genome expansion in bonnet fungi (Mycena s.s.) driven by repeated elements and novel gene families across ecological guilds.</title>
        <authorList>
            <consortium name="Lawrence Berkeley National Laboratory"/>
            <person name="Harder C.B."/>
            <person name="Miyauchi S."/>
            <person name="Viragh M."/>
            <person name="Kuo A."/>
            <person name="Thoen E."/>
            <person name="Andreopoulos B."/>
            <person name="Lu D."/>
            <person name="Skrede I."/>
            <person name="Drula E."/>
            <person name="Henrissat B."/>
            <person name="Morin E."/>
            <person name="Kohler A."/>
            <person name="Barry K."/>
            <person name="LaButti K."/>
            <person name="Morin E."/>
            <person name="Salamov A."/>
            <person name="Lipzen A."/>
            <person name="Mereny Z."/>
            <person name="Hegedus B."/>
            <person name="Baldrian P."/>
            <person name="Stursova M."/>
            <person name="Weitz H."/>
            <person name="Taylor A."/>
            <person name="Grigoriev I.V."/>
            <person name="Nagy L.G."/>
            <person name="Martin F."/>
            <person name="Kauserud H."/>
        </authorList>
    </citation>
    <scope>NUCLEOTIDE SEQUENCE</scope>
    <source>
        <strain evidence="2">CBHHK182m</strain>
    </source>
</reference>
<keyword evidence="3" id="KW-1185">Reference proteome</keyword>
<dbReference type="Proteomes" id="UP001215598">
    <property type="component" value="Unassembled WGS sequence"/>
</dbReference>
<name>A0AAD7JD08_9AGAR</name>
<comment type="caution">
    <text evidence="2">The sequence shown here is derived from an EMBL/GenBank/DDBJ whole genome shotgun (WGS) entry which is preliminary data.</text>
</comment>
<proteinExistence type="predicted"/>
<protein>
    <submittedName>
        <fullName evidence="2">Uncharacterized protein</fullName>
    </submittedName>
</protein>
<gene>
    <name evidence="1" type="ORF">B0H16DRAFT_1688925</name>
    <name evidence="2" type="ORF">B0H16DRAFT_1688928</name>
</gene>
<evidence type="ECO:0000313" key="3">
    <source>
        <dbReference type="Proteomes" id="UP001215598"/>
    </source>
</evidence>